<dbReference type="InterPro" id="IPR051531">
    <property type="entry name" value="N-acetyltransferase"/>
</dbReference>
<dbReference type="PANTHER" id="PTHR43792">
    <property type="entry name" value="GNAT FAMILY, PUTATIVE (AFU_ORTHOLOGUE AFUA_3G00765)-RELATED-RELATED"/>
    <property type="match status" value="1"/>
</dbReference>
<reference evidence="2 3" key="1">
    <citation type="submission" date="2016-10" db="EMBL/GenBank/DDBJ databases">
        <authorList>
            <person name="de Groot N.N."/>
        </authorList>
    </citation>
    <scope>NUCLEOTIDE SEQUENCE [LARGE SCALE GENOMIC DNA]</scope>
    <source>
        <strain evidence="2 3">DSM 2784</strain>
    </source>
</reference>
<keyword evidence="3" id="KW-1185">Reference proteome</keyword>
<evidence type="ECO:0000259" key="1">
    <source>
        <dbReference type="PROSITE" id="PS51186"/>
    </source>
</evidence>
<organism evidence="2 3">
    <name type="scientific">Acidaminobacter hydrogenoformans DSM 2784</name>
    <dbReference type="NCBI Taxonomy" id="1120920"/>
    <lineage>
        <taxon>Bacteria</taxon>
        <taxon>Bacillati</taxon>
        <taxon>Bacillota</taxon>
        <taxon>Clostridia</taxon>
        <taxon>Peptostreptococcales</taxon>
        <taxon>Acidaminobacteraceae</taxon>
        <taxon>Acidaminobacter</taxon>
    </lineage>
</organism>
<sequence length="174" mass="20239">MQRILETERLLLREFIEEDAEELFVLENDPEVTRHAISTSGLELSFSDCEKAVKRQRQYYKKHPGLGIWVVVLKENGEFVGWAGLKHVDHSKEIEMSMRFQKTYWNQGFAAEVGAALIRYGFEVLDLKRIVAASRPEHGASKRFLEKIGMHLTDPRLFYEADVHSYVIERPSEQ</sequence>
<proteinExistence type="predicted"/>
<dbReference type="SUPFAM" id="SSF55729">
    <property type="entry name" value="Acyl-CoA N-acyltransferases (Nat)"/>
    <property type="match status" value="1"/>
</dbReference>
<evidence type="ECO:0000313" key="2">
    <source>
        <dbReference type="EMBL" id="SCZ78780.1"/>
    </source>
</evidence>
<dbReference type="STRING" id="1120920.SAMN03080599_01431"/>
<dbReference type="EMBL" id="FMWL01000005">
    <property type="protein sequence ID" value="SCZ78780.1"/>
    <property type="molecule type" value="Genomic_DNA"/>
</dbReference>
<dbReference type="InterPro" id="IPR000182">
    <property type="entry name" value="GNAT_dom"/>
</dbReference>
<dbReference type="Gene3D" id="3.40.630.30">
    <property type="match status" value="1"/>
</dbReference>
<dbReference type="GO" id="GO:0016747">
    <property type="term" value="F:acyltransferase activity, transferring groups other than amino-acyl groups"/>
    <property type="evidence" value="ECO:0007669"/>
    <property type="project" value="InterPro"/>
</dbReference>
<protein>
    <submittedName>
        <fullName evidence="2">Protein N-acetyltransferase, RimJ/RimL family</fullName>
    </submittedName>
</protein>
<accession>A0A1G5RYF0</accession>
<dbReference type="PROSITE" id="PS51186">
    <property type="entry name" value="GNAT"/>
    <property type="match status" value="1"/>
</dbReference>
<dbReference type="Pfam" id="PF13302">
    <property type="entry name" value="Acetyltransf_3"/>
    <property type="match status" value="1"/>
</dbReference>
<dbReference type="PANTHER" id="PTHR43792:SF1">
    <property type="entry name" value="N-ACETYLTRANSFERASE DOMAIN-CONTAINING PROTEIN"/>
    <property type="match status" value="1"/>
</dbReference>
<dbReference type="Proteomes" id="UP000199208">
    <property type="component" value="Unassembled WGS sequence"/>
</dbReference>
<name>A0A1G5RYF0_9FIRM</name>
<keyword evidence="2" id="KW-0808">Transferase</keyword>
<dbReference type="AlphaFoldDB" id="A0A1G5RYF0"/>
<gene>
    <name evidence="2" type="ORF">SAMN03080599_01431</name>
</gene>
<dbReference type="InterPro" id="IPR016181">
    <property type="entry name" value="Acyl_CoA_acyltransferase"/>
</dbReference>
<dbReference type="RefSeq" id="WP_170829340.1">
    <property type="nucleotide sequence ID" value="NZ_FMWL01000005.1"/>
</dbReference>
<feature type="domain" description="N-acetyltransferase" evidence="1">
    <location>
        <begin position="10"/>
        <end position="173"/>
    </location>
</feature>
<evidence type="ECO:0000313" key="3">
    <source>
        <dbReference type="Proteomes" id="UP000199208"/>
    </source>
</evidence>